<comment type="caution">
    <text evidence="2">The sequence shown here is derived from an EMBL/GenBank/DDBJ whole genome shotgun (WGS) entry which is preliminary data.</text>
</comment>
<sequence length="175" mass="18942">MMRLGLANNGAMRLFLALWPDDAVRGCLARAQAAWAWPQRAARVPLERLHLTLHFLDEVDGRAAGRLAASLPPLTSPLALRLDRPVLWPQGIAVLEPSSVPAGLASLHAELAALLRGQGLPVEARPFRPHVTLARHAQGAMPPGKSPPVEWRADGYALVRSVAGPPLRYEPIAFF</sequence>
<gene>
    <name evidence="2" type="primary">thpR</name>
    <name evidence="2" type="ORF">FSC37_04930</name>
</gene>
<dbReference type="Gene3D" id="3.90.1140.10">
    <property type="entry name" value="Cyclic phosphodiesterase"/>
    <property type="match status" value="1"/>
</dbReference>
<dbReference type="GO" id="GO:0008664">
    <property type="term" value="F:RNA 2',3'-cyclic 3'-phosphodiesterase activity"/>
    <property type="evidence" value="ECO:0007669"/>
    <property type="project" value="InterPro"/>
</dbReference>
<dbReference type="EMBL" id="VOPW01000001">
    <property type="protein sequence ID" value="TXC65643.1"/>
    <property type="molecule type" value="Genomic_DNA"/>
</dbReference>
<name>A0A5C6TYG9_9BURK</name>
<dbReference type="PANTHER" id="PTHR35561:SF1">
    <property type="entry name" value="RNA 2',3'-CYCLIC PHOSPHODIESTERASE"/>
    <property type="match status" value="1"/>
</dbReference>
<keyword evidence="1" id="KW-0378">Hydrolase</keyword>
<protein>
    <submittedName>
        <fullName evidence="2">RNA 2',3'-cyclic phosphodiesterase</fullName>
    </submittedName>
</protein>
<proteinExistence type="predicted"/>
<evidence type="ECO:0000313" key="3">
    <source>
        <dbReference type="Proteomes" id="UP000321832"/>
    </source>
</evidence>
<dbReference type="GO" id="GO:0004113">
    <property type="term" value="F:2',3'-cyclic-nucleotide 3'-phosphodiesterase activity"/>
    <property type="evidence" value="ECO:0007669"/>
    <property type="project" value="InterPro"/>
</dbReference>
<dbReference type="Pfam" id="PF13563">
    <property type="entry name" value="2_5_RNA_ligase2"/>
    <property type="match status" value="1"/>
</dbReference>
<reference evidence="2 3" key="1">
    <citation type="submission" date="2019-08" db="EMBL/GenBank/DDBJ databases">
        <authorList>
            <person name="Khan S.A."/>
            <person name="Jeon C.O."/>
            <person name="Jeong S.E."/>
        </authorList>
    </citation>
    <scope>NUCLEOTIDE SEQUENCE [LARGE SCALE GENOMIC DNA]</scope>
    <source>
        <strain evidence="3">IMCC1728</strain>
    </source>
</reference>
<accession>A0A5C6TYG9</accession>
<evidence type="ECO:0000256" key="1">
    <source>
        <dbReference type="ARBA" id="ARBA00022801"/>
    </source>
</evidence>
<dbReference type="PANTHER" id="PTHR35561">
    <property type="entry name" value="RNA 2',3'-CYCLIC PHOSPHODIESTERASE"/>
    <property type="match status" value="1"/>
</dbReference>
<organism evidence="2 3">
    <name type="scientific">Piscinibacter aquaticus</name>
    <dbReference type="NCBI Taxonomy" id="392597"/>
    <lineage>
        <taxon>Bacteria</taxon>
        <taxon>Pseudomonadati</taxon>
        <taxon>Pseudomonadota</taxon>
        <taxon>Betaproteobacteria</taxon>
        <taxon>Burkholderiales</taxon>
        <taxon>Sphaerotilaceae</taxon>
        <taxon>Piscinibacter</taxon>
    </lineage>
</organism>
<dbReference type="InterPro" id="IPR004175">
    <property type="entry name" value="RNA_CPDase"/>
</dbReference>
<dbReference type="InterPro" id="IPR009097">
    <property type="entry name" value="Cyclic_Pdiesterase"/>
</dbReference>
<keyword evidence="3" id="KW-1185">Reference proteome</keyword>
<evidence type="ECO:0000313" key="2">
    <source>
        <dbReference type="EMBL" id="TXC65643.1"/>
    </source>
</evidence>
<dbReference type="AlphaFoldDB" id="A0A5C6TYG9"/>
<dbReference type="SUPFAM" id="SSF55144">
    <property type="entry name" value="LigT-like"/>
    <property type="match status" value="1"/>
</dbReference>
<dbReference type="Proteomes" id="UP000321832">
    <property type="component" value="Unassembled WGS sequence"/>
</dbReference>
<dbReference type="NCBIfam" id="TIGR02258">
    <property type="entry name" value="2_5_ligase"/>
    <property type="match status" value="1"/>
</dbReference>